<dbReference type="InterPro" id="IPR003739">
    <property type="entry name" value="Lys_aminomutase/Glu_NH3_mut"/>
</dbReference>
<dbReference type="AlphaFoldDB" id="A0A397JX91"/>
<evidence type="ECO:0000313" key="7">
    <source>
        <dbReference type="EMBL" id="RHZ89473.1"/>
    </source>
</evidence>
<comment type="caution">
    <text evidence="7">The sequence shown here is derived from an EMBL/GenBank/DDBJ whole genome shotgun (WGS) entry which is preliminary data.</text>
</comment>
<proteinExistence type="predicted"/>
<keyword evidence="6" id="KW-0411">Iron-sulfur</keyword>
<keyword evidence="2" id="KW-0004">4Fe-4S</keyword>
<dbReference type="OrthoDB" id="5396721at2759"/>
<dbReference type="PANTHER" id="PTHR30538:SF0">
    <property type="entry name" value="L-LYSINE 2,3-AMINOMUTASE AQ_1632-RELATED"/>
    <property type="match status" value="1"/>
</dbReference>
<reference evidence="7 8" key="1">
    <citation type="submission" date="2018-08" db="EMBL/GenBank/DDBJ databases">
        <title>Genome and evolution of the arbuscular mycorrhizal fungus Diversispora epigaea (formerly Glomus versiforme) and its bacterial endosymbionts.</title>
        <authorList>
            <person name="Sun X."/>
            <person name="Fei Z."/>
            <person name="Harrison M."/>
        </authorList>
    </citation>
    <scope>NUCLEOTIDE SEQUENCE [LARGE SCALE GENOMIC DNA]</scope>
    <source>
        <strain evidence="7 8">IT104</strain>
    </source>
</reference>
<evidence type="ECO:0000256" key="2">
    <source>
        <dbReference type="ARBA" id="ARBA00022485"/>
    </source>
</evidence>
<keyword evidence="5" id="KW-0408">Iron</keyword>
<dbReference type="GO" id="GO:0003824">
    <property type="term" value="F:catalytic activity"/>
    <property type="evidence" value="ECO:0007669"/>
    <property type="project" value="InterPro"/>
</dbReference>
<dbReference type="STRING" id="1348612.A0A397JX91"/>
<keyword evidence="8" id="KW-1185">Reference proteome</keyword>
<evidence type="ECO:0000256" key="6">
    <source>
        <dbReference type="ARBA" id="ARBA00023014"/>
    </source>
</evidence>
<keyword evidence="4" id="KW-0479">Metal-binding</keyword>
<dbReference type="EMBL" id="PQFF01000011">
    <property type="protein sequence ID" value="RHZ89473.1"/>
    <property type="molecule type" value="Genomic_DNA"/>
</dbReference>
<evidence type="ECO:0008006" key="9">
    <source>
        <dbReference type="Google" id="ProtNLM"/>
    </source>
</evidence>
<dbReference type="Gene3D" id="3.20.20.70">
    <property type="entry name" value="Aldolase class I"/>
    <property type="match status" value="1"/>
</dbReference>
<evidence type="ECO:0000256" key="4">
    <source>
        <dbReference type="ARBA" id="ARBA00022723"/>
    </source>
</evidence>
<evidence type="ECO:0000256" key="1">
    <source>
        <dbReference type="ARBA" id="ARBA00001933"/>
    </source>
</evidence>
<sequence length="460" mass="52981">MNTVRGIISPIVIRTNSTSSAQNFESMISMVKDNNFDRGGVEGSGVVGLKPFLDGKLPNKFKILYTQEELKNLAQLRGTSRDIEGRMKVKLTEHYLNLVQKNENLKNLVKARPEETEDLSGDLDPSNQNRYSPVPGLLHKYEMVLLFAAGTCSSHCRYCYRLDLFTKKTGKQLVKINEITDYIVNYNKKAKMHQGIDLDNGKPMYIIKEALLSGGDPMVLPNKRLARFIFRLAEAGITTLRIGTKELAFFPQRFDKNFFDMLDLFHSAYPNVRIVFVLHFTHPAEFLETDDKQQYIPSDLNATTFRWMKETLNPVIELKKRAHFISLENQTPIIWKVNDDSTTLHVLQKELYHKGIGNHYFFQCRNIQGKKEFALPLEETWKIFYLSQKGLSGIEKNARLVMSTEQGKIEVIGVTGGKIIFRVHRDLFNIPPEESIMICKNNPNAFWITDYDSLDIWKKQ</sequence>
<dbReference type="Proteomes" id="UP000266861">
    <property type="component" value="Unassembled WGS sequence"/>
</dbReference>
<dbReference type="GO" id="GO:0051539">
    <property type="term" value="F:4 iron, 4 sulfur cluster binding"/>
    <property type="evidence" value="ECO:0007669"/>
    <property type="project" value="UniProtKB-KW"/>
</dbReference>
<comment type="cofactor">
    <cofactor evidence="1">
        <name>pyridoxal 5'-phosphate</name>
        <dbReference type="ChEBI" id="CHEBI:597326"/>
    </cofactor>
</comment>
<dbReference type="SFLD" id="SFLDG01070">
    <property type="entry name" value="PLP-dependent"/>
    <property type="match status" value="1"/>
</dbReference>
<protein>
    <recommendedName>
        <fullName evidence="9">Radical SAM core domain-containing protein</fullName>
    </recommendedName>
</protein>
<accession>A0A397JX91</accession>
<evidence type="ECO:0000313" key="8">
    <source>
        <dbReference type="Proteomes" id="UP000266861"/>
    </source>
</evidence>
<dbReference type="SFLD" id="SFLDS00029">
    <property type="entry name" value="Radical_SAM"/>
    <property type="match status" value="1"/>
</dbReference>
<evidence type="ECO:0000256" key="3">
    <source>
        <dbReference type="ARBA" id="ARBA00022691"/>
    </source>
</evidence>
<dbReference type="PANTHER" id="PTHR30538">
    <property type="entry name" value="LYSINE 2,3-AMINOMUTASE-RELATED"/>
    <property type="match status" value="1"/>
</dbReference>
<evidence type="ECO:0000256" key="5">
    <source>
        <dbReference type="ARBA" id="ARBA00023004"/>
    </source>
</evidence>
<gene>
    <name evidence="7" type="ORF">Glove_13g166</name>
</gene>
<dbReference type="GO" id="GO:0046872">
    <property type="term" value="F:metal ion binding"/>
    <property type="evidence" value="ECO:0007669"/>
    <property type="project" value="UniProtKB-KW"/>
</dbReference>
<keyword evidence="3" id="KW-0949">S-adenosyl-L-methionine</keyword>
<name>A0A397JX91_9GLOM</name>
<dbReference type="InterPro" id="IPR007197">
    <property type="entry name" value="rSAM"/>
</dbReference>
<dbReference type="InterPro" id="IPR013785">
    <property type="entry name" value="Aldolase_TIM"/>
</dbReference>
<organism evidence="7 8">
    <name type="scientific">Diversispora epigaea</name>
    <dbReference type="NCBI Taxonomy" id="1348612"/>
    <lineage>
        <taxon>Eukaryota</taxon>
        <taxon>Fungi</taxon>
        <taxon>Fungi incertae sedis</taxon>
        <taxon>Mucoromycota</taxon>
        <taxon>Glomeromycotina</taxon>
        <taxon>Glomeromycetes</taxon>
        <taxon>Diversisporales</taxon>
        <taxon>Diversisporaceae</taxon>
        <taxon>Diversispora</taxon>
    </lineage>
</organism>